<keyword evidence="2" id="KW-0472">Membrane</keyword>
<reference evidence="3 4" key="1">
    <citation type="submission" date="2023-11" db="EMBL/GenBank/DDBJ databases">
        <title>Halocaridina rubra genome assembly.</title>
        <authorList>
            <person name="Smith C."/>
        </authorList>
    </citation>
    <scope>NUCLEOTIDE SEQUENCE [LARGE SCALE GENOMIC DNA]</scope>
    <source>
        <strain evidence="3">EP-1</strain>
        <tissue evidence="3">Whole</tissue>
    </source>
</reference>
<organism evidence="3 4">
    <name type="scientific">Halocaridina rubra</name>
    <name type="common">Hawaiian red shrimp</name>
    <dbReference type="NCBI Taxonomy" id="373956"/>
    <lineage>
        <taxon>Eukaryota</taxon>
        <taxon>Metazoa</taxon>
        <taxon>Ecdysozoa</taxon>
        <taxon>Arthropoda</taxon>
        <taxon>Crustacea</taxon>
        <taxon>Multicrustacea</taxon>
        <taxon>Malacostraca</taxon>
        <taxon>Eumalacostraca</taxon>
        <taxon>Eucarida</taxon>
        <taxon>Decapoda</taxon>
        <taxon>Pleocyemata</taxon>
        <taxon>Caridea</taxon>
        <taxon>Atyoidea</taxon>
        <taxon>Atyidae</taxon>
        <taxon>Halocaridina</taxon>
    </lineage>
</organism>
<proteinExistence type="predicted"/>
<evidence type="ECO:0000313" key="3">
    <source>
        <dbReference type="EMBL" id="KAK7069579.1"/>
    </source>
</evidence>
<sequence>MAVLSLPVGYNAIPVFEDRPSVDPTINTVCRMIPTDIDNNMFQLIVADLDRCGVRKCRQANGETWLCLTLRFPLVSGLKLPEDELILIRCRPQDKMAQNTHAITVSTAKYAAKGAPINQPSPPSVFDGGQQDFRCEIGLFRKLPGTEIFAARVTNEVELDLGEEVQLRSIVRDGDGWQYSRLTTVIIQKVNAPKQRSILSATDLVFADGCRNPSYRVIARNHPKRDPRNPLINNFTFRVFMFQDMDIDEDLMITANIIGCVDAQDCAPTQCDGADEQDRLGYGKKKKRSVGKVGQFTFTTIIPASSRSASSSIPPYPPGTDIPSSIPPFPPPVSPPYSSIAPSVPLSKSNTHDNATTHWARNLRLKVKVPNSDITQKPIEAHECRLYLFITLGVAAVFCIASIIFVVVTLFRARSKPKKVPSPITVTHVQRHPNGSPSFMKPPSSSSASTCSSSLLSSEDSLLRCSNNNSPLRDFSVPPTVRQRKKEVNAELMNVFESERLFPYGTYCPGMLNYYGYMVVPRKAPYESSNEKRSLRAIKRDHKKHRIERVVETCQPVNESKNLESPQRFCQCRDSSDDFANFQDQNHKSVIHIPSSPSNLSSTVMSQCPKPLPRMRKDTEDENIYSEISLESNPTMV</sequence>
<name>A0AAN9A033_HALRR</name>
<dbReference type="PANTHER" id="PTHR39959">
    <property type="entry name" value="RE44287P-RELATED"/>
    <property type="match status" value="1"/>
</dbReference>
<evidence type="ECO:0000256" key="1">
    <source>
        <dbReference type="SAM" id="MobiDB-lite"/>
    </source>
</evidence>
<feature type="compositionally biased region" description="Low complexity" evidence="1">
    <location>
        <begin position="436"/>
        <end position="452"/>
    </location>
</feature>
<feature type="region of interest" description="Disordered" evidence="1">
    <location>
        <begin position="427"/>
        <end position="452"/>
    </location>
</feature>
<feature type="transmembrane region" description="Helical" evidence="2">
    <location>
        <begin position="386"/>
        <end position="411"/>
    </location>
</feature>
<accession>A0AAN9A033</accession>
<gene>
    <name evidence="3" type="ORF">SK128_018387</name>
</gene>
<keyword evidence="2" id="KW-0812">Transmembrane</keyword>
<keyword evidence="4" id="KW-1185">Reference proteome</keyword>
<dbReference type="AlphaFoldDB" id="A0AAN9A033"/>
<evidence type="ECO:0000256" key="2">
    <source>
        <dbReference type="SAM" id="Phobius"/>
    </source>
</evidence>
<evidence type="ECO:0008006" key="5">
    <source>
        <dbReference type="Google" id="ProtNLM"/>
    </source>
</evidence>
<comment type="caution">
    <text evidence="3">The sequence shown here is derived from an EMBL/GenBank/DDBJ whole genome shotgun (WGS) entry which is preliminary data.</text>
</comment>
<dbReference type="EMBL" id="JAXCGZ010016097">
    <property type="protein sequence ID" value="KAK7069579.1"/>
    <property type="molecule type" value="Genomic_DNA"/>
</dbReference>
<dbReference type="PANTHER" id="PTHR39959:SF2">
    <property type="entry name" value="RE44287P"/>
    <property type="match status" value="1"/>
</dbReference>
<protein>
    <recommendedName>
        <fullName evidence="5">ZP domain-containing protein</fullName>
    </recommendedName>
</protein>
<keyword evidence="2" id="KW-1133">Transmembrane helix</keyword>
<evidence type="ECO:0000313" key="4">
    <source>
        <dbReference type="Proteomes" id="UP001381693"/>
    </source>
</evidence>
<dbReference type="Proteomes" id="UP001381693">
    <property type="component" value="Unassembled WGS sequence"/>
</dbReference>